<name>A0A7X6DSK7_9BACT</name>
<dbReference type="AlphaFoldDB" id="A0A7X6DSK7"/>
<keyword evidence="2" id="KW-1185">Reference proteome</keyword>
<gene>
    <name evidence="1" type="ORF">MNODULE_17595</name>
</gene>
<dbReference type="EMBL" id="VTOW01000003">
    <property type="protein sequence ID" value="NKE72569.1"/>
    <property type="molecule type" value="Genomic_DNA"/>
</dbReference>
<evidence type="ECO:0000313" key="1">
    <source>
        <dbReference type="EMBL" id="NKE72569.1"/>
    </source>
</evidence>
<comment type="caution">
    <text evidence="1">The sequence shown here is derived from an EMBL/GenBank/DDBJ whole genome shotgun (WGS) entry which is preliminary data.</text>
</comment>
<organism evidence="1 2">
    <name type="scientific">Candidatus Manganitrophus noduliformans</name>
    <dbReference type="NCBI Taxonomy" id="2606439"/>
    <lineage>
        <taxon>Bacteria</taxon>
        <taxon>Pseudomonadati</taxon>
        <taxon>Nitrospirota</taxon>
        <taxon>Nitrospiria</taxon>
        <taxon>Candidatus Troglogloeales</taxon>
        <taxon>Candidatus Manganitrophaceae</taxon>
        <taxon>Candidatus Manganitrophus</taxon>
    </lineage>
</organism>
<reference evidence="1 2" key="1">
    <citation type="journal article" date="2020" name="Nature">
        <title>Bacterial chemolithoautotrophy via manganese oxidation.</title>
        <authorList>
            <person name="Yu H."/>
            <person name="Leadbetter J.R."/>
        </authorList>
    </citation>
    <scope>NUCLEOTIDE SEQUENCE [LARGE SCALE GENOMIC DNA]</scope>
    <source>
        <strain evidence="1 2">Mn-1</strain>
    </source>
</reference>
<dbReference type="InterPro" id="IPR049457">
    <property type="entry name" value="Emfourin"/>
</dbReference>
<dbReference type="Pfam" id="PF20242">
    <property type="entry name" value="Emfourin"/>
    <property type="match status" value="1"/>
</dbReference>
<dbReference type="Proteomes" id="UP000534783">
    <property type="component" value="Unassembled WGS sequence"/>
</dbReference>
<protein>
    <submittedName>
        <fullName evidence="1">Uncharacterized protein</fullName>
    </submittedName>
</protein>
<accession>A0A7X6DSK7</accession>
<sequence>MKIDFTKSGGFAGMRLAVRIDTDTLPSMEADRLRRLIEEGRFFNLPTSLKSNLPGGDRFQYRIKVEEGGKRKEVFADEAAVPETLRPLIDYLTDWARSSQRRKTV</sequence>
<dbReference type="RefSeq" id="WP_168062338.1">
    <property type="nucleotide sequence ID" value="NZ_VTOW01000003.1"/>
</dbReference>
<evidence type="ECO:0000313" key="2">
    <source>
        <dbReference type="Proteomes" id="UP000534783"/>
    </source>
</evidence>
<proteinExistence type="predicted"/>